<dbReference type="Proteomes" id="UP000007360">
    <property type="component" value="Unassembled WGS sequence"/>
</dbReference>
<evidence type="ECO:0000256" key="3">
    <source>
        <dbReference type="PROSITE-ProRule" id="PRU00339"/>
    </source>
</evidence>
<proteinExistence type="predicted"/>
<evidence type="ECO:0000256" key="2">
    <source>
        <dbReference type="ARBA" id="ARBA00022803"/>
    </source>
</evidence>
<dbReference type="RefSeq" id="WP_004029924.1">
    <property type="nucleotide sequence ID" value="NZ_AMPO01000002.1"/>
</dbReference>
<feature type="repeat" description="TPR" evidence="3">
    <location>
        <begin position="309"/>
        <end position="342"/>
    </location>
</feature>
<dbReference type="PATRIC" id="fig|1204725.3.peg.722"/>
<dbReference type="PANTHER" id="PTHR44943:SF8">
    <property type="entry name" value="TPR REPEAT-CONTAINING PROTEIN MJ0263"/>
    <property type="match status" value="1"/>
</dbReference>
<dbReference type="InterPro" id="IPR019734">
    <property type="entry name" value="TPR_rpt"/>
</dbReference>
<comment type="caution">
    <text evidence="4">The sequence shown here is derived from an EMBL/GenBank/DDBJ whole genome shotgun (WGS) entry which is preliminary data.</text>
</comment>
<keyword evidence="5" id="KW-1185">Reference proteome</keyword>
<gene>
    <name evidence="4" type="ORF">A994_03583</name>
</gene>
<feature type="repeat" description="TPR" evidence="3">
    <location>
        <begin position="193"/>
        <end position="226"/>
    </location>
</feature>
<dbReference type="OrthoDB" id="115601at2157"/>
<dbReference type="EMBL" id="AMPO01000002">
    <property type="protein sequence ID" value="EKF86533.1"/>
    <property type="molecule type" value="Genomic_DNA"/>
</dbReference>
<dbReference type="SMART" id="SM00028">
    <property type="entry name" value="TPR"/>
    <property type="match status" value="6"/>
</dbReference>
<dbReference type="Pfam" id="PF12895">
    <property type="entry name" value="ANAPC3"/>
    <property type="match status" value="1"/>
</dbReference>
<reference evidence="4 5" key="1">
    <citation type="journal article" date="2012" name="J. Bacteriol.">
        <title>Draft genome sequence of Methanobacterium formicicum DSM 3637, an archaebacterium isolated from the methane producer amoeba Pelomyxa palustris.</title>
        <authorList>
            <person name="Gutierrez G."/>
        </authorList>
    </citation>
    <scope>NUCLEOTIDE SEQUENCE [LARGE SCALE GENOMIC DNA]</scope>
    <source>
        <strain evidence="5">DSM 3637 / PP1</strain>
    </source>
</reference>
<dbReference type="AlphaFoldDB" id="K2R1X9"/>
<dbReference type="PROSITE" id="PS50005">
    <property type="entry name" value="TPR"/>
    <property type="match status" value="4"/>
</dbReference>
<dbReference type="InterPro" id="IPR051685">
    <property type="entry name" value="Ycf3/AcsC/BcsC/TPR_MFPF"/>
</dbReference>
<evidence type="ECO:0000313" key="4">
    <source>
        <dbReference type="EMBL" id="EKF86533.1"/>
    </source>
</evidence>
<name>K2R1X9_METFP</name>
<dbReference type="PANTHER" id="PTHR44943">
    <property type="entry name" value="CELLULOSE SYNTHASE OPERON PROTEIN C"/>
    <property type="match status" value="1"/>
</dbReference>
<keyword evidence="2 3" id="KW-0802">TPR repeat</keyword>
<evidence type="ECO:0000313" key="5">
    <source>
        <dbReference type="Proteomes" id="UP000007360"/>
    </source>
</evidence>
<dbReference type="SUPFAM" id="SSF48439">
    <property type="entry name" value="Protein prenylyltransferase"/>
    <property type="match status" value="1"/>
</dbReference>
<sequence>MKYVLCKECKGYYILQEGESINDFGNCRCGGELEYVETHSENLNKNQDWNEDESEKLNGGYLQCDKCHGYYVLQKGEKLEDFIKCQCGGKLEYVKTHDEVMRKFQPMDEDLETDYQQFNNRGLALYHKKKYSPAIKLYDKALKIHPDFPEALNNKGNAIIQMIKNKKSMERIKGYKQALSCYNKALEIQPSNLDILNNKGLALAYLGDYENSYKVFEEAVKIDPHDLGTKITGKKVSQIITNQYTQKGYDKLKNGNYNEAVKYFNKLLEIKPDDIDALMYKGGAMFATRNYEAAIKCFDVVIYIKKDHSIAWFSKGEALERLERYDDATLCYEKTVEISSQRRGNLKAENISPVLNMDLITDAQEHIKRLKGL</sequence>
<feature type="repeat" description="TPR" evidence="3">
    <location>
        <begin position="241"/>
        <end position="274"/>
    </location>
</feature>
<organism evidence="4 5">
    <name type="scientific">Methanobacterium formicicum (strain DSM 3637 / PP1)</name>
    <dbReference type="NCBI Taxonomy" id="1204725"/>
    <lineage>
        <taxon>Archaea</taxon>
        <taxon>Methanobacteriati</taxon>
        <taxon>Methanobacteriota</taxon>
        <taxon>Methanomada group</taxon>
        <taxon>Methanobacteria</taxon>
        <taxon>Methanobacteriales</taxon>
        <taxon>Methanobacteriaceae</taxon>
        <taxon>Methanobacterium</taxon>
    </lineage>
</organism>
<feature type="repeat" description="TPR" evidence="3">
    <location>
        <begin position="115"/>
        <end position="148"/>
    </location>
</feature>
<protein>
    <submittedName>
        <fullName evidence="4">Uncharacterized protein</fullName>
    </submittedName>
</protein>
<keyword evidence="1" id="KW-0677">Repeat</keyword>
<dbReference type="Pfam" id="PF13414">
    <property type="entry name" value="TPR_11"/>
    <property type="match status" value="2"/>
</dbReference>
<accession>K2R1X9</accession>
<dbReference type="Gene3D" id="1.25.40.10">
    <property type="entry name" value="Tetratricopeptide repeat domain"/>
    <property type="match status" value="3"/>
</dbReference>
<dbReference type="InterPro" id="IPR011990">
    <property type="entry name" value="TPR-like_helical_dom_sf"/>
</dbReference>
<evidence type="ECO:0000256" key="1">
    <source>
        <dbReference type="ARBA" id="ARBA00022737"/>
    </source>
</evidence>